<sequence>MENYPSPSYSYGDTVSDMAAEQTLFAYLDSQAMPPFSEAMAGTQGYLPDQNYTQLGYPHQQDCISPSEIEPAGGNSDASLNMGFGNFMYEEDYGEMPGIPSPAPTVTSSGRLEGCLVGGAMGQMSHTGVSKYG</sequence>
<protein>
    <submittedName>
        <fullName evidence="1">Uncharacterized protein</fullName>
    </submittedName>
</protein>
<reference evidence="1 2" key="1">
    <citation type="submission" date="2023-01" db="EMBL/GenBank/DDBJ databases">
        <title>Analysis of 21 Apiospora genomes using comparative genomics revels a genus with tremendous synthesis potential of carbohydrate active enzymes and secondary metabolites.</title>
        <authorList>
            <person name="Sorensen T."/>
        </authorList>
    </citation>
    <scope>NUCLEOTIDE SEQUENCE [LARGE SCALE GENOMIC DNA]</scope>
    <source>
        <strain evidence="1 2">CBS 83171</strain>
    </source>
</reference>
<gene>
    <name evidence="1" type="ORF">PG996_007290</name>
</gene>
<evidence type="ECO:0000313" key="2">
    <source>
        <dbReference type="Proteomes" id="UP001446871"/>
    </source>
</evidence>
<evidence type="ECO:0000313" key="1">
    <source>
        <dbReference type="EMBL" id="KAK8068178.1"/>
    </source>
</evidence>
<organism evidence="1 2">
    <name type="scientific">Apiospora saccharicola</name>
    <dbReference type="NCBI Taxonomy" id="335842"/>
    <lineage>
        <taxon>Eukaryota</taxon>
        <taxon>Fungi</taxon>
        <taxon>Dikarya</taxon>
        <taxon>Ascomycota</taxon>
        <taxon>Pezizomycotina</taxon>
        <taxon>Sordariomycetes</taxon>
        <taxon>Xylariomycetidae</taxon>
        <taxon>Amphisphaeriales</taxon>
        <taxon>Apiosporaceae</taxon>
        <taxon>Apiospora</taxon>
    </lineage>
</organism>
<name>A0ABR1VE29_9PEZI</name>
<accession>A0ABR1VE29</accession>
<comment type="caution">
    <text evidence="1">The sequence shown here is derived from an EMBL/GenBank/DDBJ whole genome shotgun (WGS) entry which is preliminary data.</text>
</comment>
<dbReference type="EMBL" id="JAQQWM010000004">
    <property type="protein sequence ID" value="KAK8068178.1"/>
    <property type="molecule type" value="Genomic_DNA"/>
</dbReference>
<proteinExistence type="predicted"/>
<dbReference type="Proteomes" id="UP001446871">
    <property type="component" value="Unassembled WGS sequence"/>
</dbReference>
<keyword evidence="2" id="KW-1185">Reference proteome</keyword>